<feature type="domain" description="Glycosyltransferase 2-like" evidence="1">
    <location>
        <begin position="12"/>
        <end position="134"/>
    </location>
</feature>
<dbReference type="SUPFAM" id="SSF53448">
    <property type="entry name" value="Nucleotide-diphospho-sugar transferases"/>
    <property type="match status" value="1"/>
</dbReference>
<organism evidence="2 3">
    <name type="scientific">Pedobacter westerhofensis</name>
    <dbReference type="NCBI Taxonomy" id="425512"/>
    <lineage>
        <taxon>Bacteria</taxon>
        <taxon>Pseudomonadati</taxon>
        <taxon>Bacteroidota</taxon>
        <taxon>Sphingobacteriia</taxon>
        <taxon>Sphingobacteriales</taxon>
        <taxon>Sphingobacteriaceae</taxon>
        <taxon>Pedobacter</taxon>
    </lineage>
</organism>
<dbReference type="OrthoDB" id="9788101at2"/>
<evidence type="ECO:0000313" key="2">
    <source>
        <dbReference type="EMBL" id="SMO83744.1"/>
    </source>
</evidence>
<dbReference type="InterPro" id="IPR001173">
    <property type="entry name" value="Glyco_trans_2-like"/>
</dbReference>
<accession>A0A521EIJ4</accession>
<dbReference type="InterPro" id="IPR029044">
    <property type="entry name" value="Nucleotide-diphossugar_trans"/>
</dbReference>
<evidence type="ECO:0000259" key="1">
    <source>
        <dbReference type="Pfam" id="PF00535"/>
    </source>
</evidence>
<dbReference type="GO" id="GO:0016758">
    <property type="term" value="F:hexosyltransferase activity"/>
    <property type="evidence" value="ECO:0007669"/>
    <property type="project" value="UniProtKB-ARBA"/>
</dbReference>
<name>A0A521EIJ4_9SPHI</name>
<dbReference type="PANTHER" id="PTHR22916">
    <property type="entry name" value="GLYCOSYLTRANSFERASE"/>
    <property type="match status" value="1"/>
</dbReference>
<dbReference type="PANTHER" id="PTHR22916:SF3">
    <property type="entry name" value="UDP-GLCNAC:BETAGAL BETA-1,3-N-ACETYLGLUCOSAMINYLTRANSFERASE-LIKE PROTEIN 1"/>
    <property type="match status" value="1"/>
</dbReference>
<dbReference type="Pfam" id="PF00535">
    <property type="entry name" value="Glycos_transf_2"/>
    <property type="match status" value="1"/>
</dbReference>
<gene>
    <name evidence="2" type="ORF">SAMN06265348_108192</name>
</gene>
<dbReference type="RefSeq" id="WP_142529339.1">
    <property type="nucleotide sequence ID" value="NZ_CBCSJO010000008.1"/>
</dbReference>
<proteinExistence type="predicted"/>
<sequence length="251" mass="28963">MNKLPDPGVLITVIIPSYNAEKYIAGCLESIFNLDFLSIEIIVMDGGSTDKTLEILSQYTYNILRWKSEPDLGIYDAMNKGISIASGRWLYFMGADDRLLPGFKELAGKLTHDGTIYYGNSIPFYEDGVEIDPYGLLKGEFSAYRLAKYCMNHQSILYPAKAFYNLKYELKYKIAADYALNLRLWGNHNFRKEFYAIDVVSYNMGGFSAGNSDEIFIKDKSALIRKWMGWKIYMRYLIRGFKDKRRHRQGV</sequence>
<dbReference type="EMBL" id="FXTN01000008">
    <property type="protein sequence ID" value="SMO83744.1"/>
    <property type="molecule type" value="Genomic_DNA"/>
</dbReference>
<protein>
    <submittedName>
        <fullName evidence="2">Glycosyltransferase involved in cell wall bisynthesis</fullName>
    </submittedName>
</protein>
<dbReference type="AlphaFoldDB" id="A0A521EIJ4"/>
<dbReference type="Proteomes" id="UP000320300">
    <property type="component" value="Unassembled WGS sequence"/>
</dbReference>
<reference evidence="2 3" key="1">
    <citation type="submission" date="2017-05" db="EMBL/GenBank/DDBJ databases">
        <authorList>
            <person name="Varghese N."/>
            <person name="Submissions S."/>
        </authorList>
    </citation>
    <scope>NUCLEOTIDE SEQUENCE [LARGE SCALE GENOMIC DNA]</scope>
    <source>
        <strain evidence="2 3">DSM 19036</strain>
    </source>
</reference>
<dbReference type="CDD" id="cd06433">
    <property type="entry name" value="GT_2_WfgS_like"/>
    <property type="match status" value="1"/>
</dbReference>
<dbReference type="Gene3D" id="3.90.550.10">
    <property type="entry name" value="Spore Coat Polysaccharide Biosynthesis Protein SpsA, Chain A"/>
    <property type="match status" value="1"/>
</dbReference>
<keyword evidence="3" id="KW-1185">Reference proteome</keyword>
<keyword evidence="2" id="KW-0808">Transferase</keyword>
<evidence type="ECO:0000313" key="3">
    <source>
        <dbReference type="Proteomes" id="UP000320300"/>
    </source>
</evidence>